<dbReference type="SUPFAM" id="SSF51430">
    <property type="entry name" value="NAD(P)-linked oxidoreductase"/>
    <property type="match status" value="1"/>
</dbReference>
<evidence type="ECO:0000256" key="2">
    <source>
        <dbReference type="ARBA" id="ARBA00022857"/>
    </source>
</evidence>
<sequence length="308" mass="34334">MTPSLILNNGVSIPIIGHGAGTDRSQPDFEQKARNWLETAIQAGYRHFDTAEVYRTEKAVGEAVKQSGLPREDFFITTKLPMYHKDCVAESFAKSLENLGMEYVDLYLMHTPQTVPYEGSEGNPFPLNPDGSYKTLSSPTFNEAYAEMEKILLSGKAKAIGVSNFSIKTLDELLTTATIVPAVNQVEMHPYLAQKDLLEYHRRKGIATEAYSPGGHGNLIREEPSLKVLALKHGVSTTQIILAWHISRGVIILPKSENAERQKQNLNLPTLDKEDIATIDRLDRGERLIAKLDDNGTWAGWTKEQLGW</sequence>
<accession>A0A2H3D9S1</accession>
<dbReference type="InterPro" id="IPR018170">
    <property type="entry name" value="Aldo/ket_reductase_CS"/>
</dbReference>
<evidence type="ECO:0000256" key="6">
    <source>
        <dbReference type="PIRSR" id="PIRSR000097-3"/>
    </source>
</evidence>
<dbReference type="STRING" id="47427.A0A2H3D9S1"/>
<feature type="active site" description="Proton donor" evidence="4">
    <location>
        <position position="54"/>
    </location>
</feature>
<proteinExistence type="inferred from homology"/>
<keyword evidence="3" id="KW-0560">Oxidoreductase</keyword>
<dbReference type="InterPro" id="IPR036812">
    <property type="entry name" value="NAD(P)_OxRdtase_dom_sf"/>
</dbReference>
<dbReference type="PANTHER" id="PTHR43827:SF3">
    <property type="entry name" value="NADP-DEPENDENT OXIDOREDUCTASE DOMAIN-CONTAINING PROTEIN"/>
    <property type="match status" value="1"/>
</dbReference>
<comment type="similarity">
    <text evidence="1">Belongs to the aldo/keto reductase family.</text>
</comment>
<dbReference type="PIRSF" id="PIRSF000097">
    <property type="entry name" value="AKR"/>
    <property type="match status" value="1"/>
</dbReference>
<evidence type="ECO:0000259" key="7">
    <source>
        <dbReference type="Pfam" id="PF00248"/>
    </source>
</evidence>
<dbReference type="Proteomes" id="UP000217790">
    <property type="component" value="Unassembled WGS sequence"/>
</dbReference>
<gene>
    <name evidence="8" type="ORF">ARMGADRAFT_194267</name>
</gene>
<organism evidence="8 9">
    <name type="scientific">Armillaria gallica</name>
    <name type="common">Bulbous honey fungus</name>
    <name type="synonym">Armillaria bulbosa</name>
    <dbReference type="NCBI Taxonomy" id="47427"/>
    <lineage>
        <taxon>Eukaryota</taxon>
        <taxon>Fungi</taxon>
        <taxon>Dikarya</taxon>
        <taxon>Basidiomycota</taxon>
        <taxon>Agaricomycotina</taxon>
        <taxon>Agaricomycetes</taxon>
        <taxon>Agaricomycetidae</taxon>
        <taxon>Agaricales</taxon>
        <taxon>Marasmiineae</taxon>
        <taxon>Physalacriaceae</taxon>
        <taxon>Armillaria</taxon>
    </lineage>
</organism>
<dbReference type="PRINTS" id="PR00069">
    <property type="entry name" value="ALDKETRDTASE"/>
</dbReference>
<dbReference type="InterPro" id="IPR020471">
    <property type="entry name" value="AKR"/>
</dbReference>
<evidence type="ECO:0000256" key="5">
    <source>
        <dbReference type="PIRSR" id="PIRSR000097-2"/>
    </source>
</evidence>
<dbReference type="OMA" id="WITTKLP"/>
<name>A0A2H3D9S1_ARMGA</name>
<dbReference type="CDD" id="cd19071">
    <property type="entry name" value="AKR_AKR1-5-like"/>
    <property type="match status" value="1"/>
</dbReference>
<dbReference type="PROSITE" id="PS00798">
    <property type="entry name" value="ALDOKETO_REDUCTASE_1"/>
    <property type="match status" value="1"/>
</dbReference>
<evidence type="ECO:0000313" key="9">
    <source>
        <dbReference type="Proteomes" id="UP000217790"/>
    </source>
</evidence>
<dbReference type="PANTHER" id="PTHR43827">
    <property type="entry name" value="2,5-DIKETO-D-GLUCONIC ACID REDUCTASE"/>
    <property type="match status" value="1"/>
</dbReference>
<feature type="domain" description="NADP-dependent oxidoreductase" evidence="7">
    <location>
        <begin position="27"/>
        <end position="283"/>
    </location>
</feature>
<keyword evidence="9" id="KW-1185">Reference proteome</keyword>
<dbReference type="InterPro" id="IPR023210">
    <property type="entry name" value="NADP_OxRdtase_dom"/>
</dbReference>
<dbReference type="Gene3D" id="3.20.20.100">
    <property type="entry name" value="NADP-dependent oxidoreductase domain"/>
    <property type="match status" value="1"/>
</dbReference>
<evidence type="ECO:0000256" key="1">
    <source>
        <dbReference type="ARBA" id="ARBA00007905"/>
    </source>
</evidence>
<evidence type="ECO:0000256" key="3">
    <source>
        <dbReference type="ARBA" id="ARBA00023002"/>
    </source>
</evidence>
<dbReference type="FunFam" id="3.20.20.100:FF:000002">
    <property type="entry name" value="2,5-diketo-D-gluconic acid reductase A"/>
    <property type="match status" value="1"/>
</dbReference>
<keyword evidence="2" id="KW-0521">NADP</keyword>
<dbReference type="GO" id="GO:0016616">
    <property type="term" value="F:oxidoreductase activity, acting on the CH-OH group of donors, NAD or NADP as acceptor"/>
    <property type="evidence" value="ECO:0007669"/>
    <property type="project" value="UniProtKB-ARBA"/>
</dbReference>
<dbReference type="OrthoDB" id="416253at2759"/>
<dbReference type="InParanoid" id="A0A2H3D9S1"/>
<feature type="binding site" evidence="5">
    <location>
        <position position="110"/>
    </location>
    <ligand>
        <name>substrate</name>
    </ligand>
</feature>
<protein>
    <submittedName>
        <fullName evidence="8">Reductase AKOR2</fullName>
    </submittedName>
</protein>
<dbReference type="Pfam" id="PF00248">
    <property type="entry name" value="Aldo_ket_red"/>
    <property type="match status" value="1"/>
</dbReference>
<dbReference type="EMBL" id="KZ293660">
    <property type="protein sequence ID" value="PBK91969.1"/>
    <property type="molecule type" value="Genomic_DNA"/>
</dbReference>
<reference evidence="9" key="1">
    <citation type="journal article" date="2017" name="Nat. Ecol. Evol.">
        <title>Genome expansion and lineage-specific genetic innovations in the forest pathogenic fungi Armillaria.</title>
        <authorList>
            <person name="Sipos G."/>
            <person name="Prasanna A.N."/>
            <person name="Walter M.C."/>
            <person name="O'Connor E."/>
            <person name="Balint B."/>
            <person name="Krizsan K."/>
            <person name="Kiss B."/>
            <person name="Hess J."/>
            <person name="Varga T."/>
            <person name="Slot J."/>
            <person name="Riley R."/>
            <person name="Boka B."/>
            <person name="Rigling D."/>
            <person name="Barry K."/>
            <person name="Lee J."/>
            <person name="Mihaltcheva S."/>
            <person name="LaButti K."/>
            <person name="Lipzen A."/>
            <person name="Waldron R."/>
            <person name="Moloney N.M."/>
            <person name="Sperisen C."/>
            <person name="Kredics L."/>
            <person name="Vagvoelgyi C."/>
            <person name="Patrignani A."/>
            <person name="Fitzpatrick D."/>
            <person name="Nagy I."/>
            <person name="Doyle S."/>
            <person name="Anderson J.B."/>
            <person name="Grigoriev I.V."/>
            <person name="Gueldener U."/>
            <person name="Muensterkoetter M."/>
            <person name="Nagy L.G."/>
        </authorList>
    </citation>
    <scope>NUCLEOTIDE SEQUENCE [LARGE SCALE GENOMIC DNA]</scope>
    <source>
        <strain evidence="9">Ar21-2</strain>
    </source>
</reference>
<evidence type="ECO:0000256" key="4">
    <source>
        <dbReference type="PIRSR" id="PIRSR000097-1"/>
    </source>
</evidence>
<feature type="site" description="Lowers pKa of active site Tyr" evidence="6">
    <location>
        <position position="79"/>
    </location>
</feature>
<dbReference type="PROSITE" id="PS00062">
    <property type="entry name" value="ALDOKETO_REDUCTASE_2"/>
    <property type="match status" value="1"/>
</dbReference>
<evidence type="ECO:0000313" key="8">
    <source>
        <dbReference type="EMBL" id="PBK91969.1"/>
    </source>
</evidence>
<dbReference type="AlphaFoldDB" id="A0A2H3D9S1"/>